<dbReference type="RefSeq" id="WP_232058144.1">
    <property type="nucleotide sequence ID" value="NZ_AP019400.1"/>
</dbReference>
<dbReference type="Pfam" id="PF03745">
    <property type="entry name" value="DUF309"/>
    <property type="match status" value="1"/>
</dbReference>
<dbReference type="AlphaFoldDB" id="A0A3T1D3K2"/>
<protein>
    <recommendedName>
        <fullName evidence="3">DUF309 domain-containing protein</fullName>
    </recommendedName>
</protein>
<evidence type="ECO:0008006" key="3">
    <source>
        <dbReference type="Google" id="ProtNLM"/>
    </source>
</evidence>
<proteinExistence type="predicted"/>
<dbReference type="SUPFAM" id="SSF140663">
    <property type="entry name" value="TTHA0068-like"/>
    <property type="match status" value="1"/>
</dbReference>
<dbReference type="InterPro" id="IPR023203">
    <property type="entry name" value="TTHA0068_sf"/>
</dbReference>
<reference evidence="1 2" key="1">
    <citation type="submission" date="2019-01" db="EMBL/GenBank/DDBJ databases">
        <title>Complete genome sequence of Cohnella hallensis HS21 isolated from Korean fir (Abies koreana) rhizospheric soil.</title>
        <authorList>
            <person name="Jiang L."/>
            <person name="Kang S.W."/>
            <person name="Kim S."/>
            <person name="Jung J."/>
            <person name="Kim C.Y."/>
            <person name="Kim D.H."/>
            <person name="Kim S.W."/>
            <person name="Lee J."/>
        </authorList>
    </citation>
    <scope>NUCLEOTIDE SEQUENCE [LARGE SCALE GENOMIC DNA]</scope>
    <source>
        <strain evidence="1 2">HS21</strain>
    </source>
</reference>
<dbReference type="PANTHER" id="PTHR34796">
    <property type="entry name" value="EXPRESSED PROTEIN"/>
    <property type="match status" value="1"/>
</dbReference>
<dbReference type="PANTHER" id="PTHR34796:SF1">
    <property type="entry name" value="EXPRESSED PROTEIN"/>
    <property type="match status" value="1"/>
</dbReference>
<evidence type="ECO:0000313" key="2">
    <source>
        <dbReference type="Proteomes" id="UP000289856"/>
    </source>
</evidence>
<dbReference type="EMBL" id="AP019400">
    <property type="protein sequence ID" value="BBI32618.1"/>
    <property type="molecule type" value="Genomic_DNA"/>
</dbReference>
<dbReference type="Proteomes" id="UP000289856">
    <property type="component" value="Chromosome"/>
</dbReference>
<name>A0A3T1D3K2_9BACL</name>
<keyword evidence="2" id="KW-1185">Reference proteome</keyword>
<dbReference type="Gene3D" id="1.10.3450.10">
    <property type="entry name" value="TTHA0068-like"/>
    <property type="match status" value="1"/>
</dbReference>
<accession>A0A3T1D3K2</accession>
<organism evidence="1 2">
    <name type="scientific">Cohnella abietis</name>
    <dbReference type="NCBI Taxonomy" id="2507935"/>
    <lineage>
        <taxon>Bacteria</taxon>
        <taxon>Bacillati</taxon>
        <taxon>Bacillota</taxon>
        <taxon>Bacilli</taxon>
        <taxon>Bacillales</taxon>
        <taxon>Paenibacillaceae</taxon>
        <taxon>Cohnella</taxon>
    </lineage>
</organism>
<evidence type="ECO:0000313" key="1">
    <source>
        <dbReference type="EMBL" id="BBI32618.1"/>
    </source>
</evidence>
<dbReference type="InterPro" id="IPR005500">
    <property type="entry name" value="DUF309"/>
</dbReference>
<sequence length="151" mass="16963">MTGSGRQADRLKGLMNDPRYFAYISYFNKDQDYFECHEVMEELWLEEGRSPLLQGLVQVALGLHHWDNGNVTGAVKLMTSALNKLTVYADDVILGLDMVSLRANLKSGLEALTVMGAPFEPFRLEVKDQLLARAVTEWEAGPRSLGDEKEE</sequence>
<dbReference type="KEGG" id="cohn:KCTCHS21_20170"/>
<gene>
    <name evidence="1" type="ORF">KCTCHS21_20170</name>
</gene>